<reference evidence="2 3" key="1">
    <citation type="submission" date="2024-06" db="EMBL/GenBank/DDBJ databases">
        <title>The draft genome of Grus japonensis, version 3.</title>
        <authorList>
            <person name="Nabeshima K."/>
            <person name="Suzuki S."/>
            <person name="Onuma M."/>
        </authorList>
    </citation>
    <scope>NUCLEOTIDE SEQUENCE [LARGE SCALE GENOMIC DNA]</scope>
    <source>
        <strain evidence="2 3">451A</strain>
    </source>
</reference>
<dbReference type="AlphaFoldDB" id="A0ABC9X548"/>
<name>A0ABC9X548_GRUJA</name>
<comment type="caution">
    <text evidence="2">The sequence shown here is derived from an EMBL/GenBank/DDBJ whole genome shotgun (WGS) entry which is preliminary data.</text>
</comment>
<gene>
    <name evidence="2" type="ORF">GRJ2_001745900</name>
</gene>
<accession>A0ABC9X548</accession>
<feature type="region of interest" description="Disordered" evidence="1">
    <location>
        <begin position="61"/>
        <end position="81"/>
    </location>
</feature>
<evidence type="ECO:0000256" key="1">
    <source>
        <dbReference type="SAM" id="MobiDB-lite"/>
    </source>
</evidence>
<organism evidence="2 3">
    <name type="scientific">Grus japonensis</name>
    <name type="common">Japanese crane</name>
    <name type="synonym">Red-crowned crane</name>
    <dbReference type="NCBI Taxonomy" id="30415"/>
    <lineage>
        <taxon>Eukaryota</taxon>
        <taxon>Metazoa</taxon>
        <taxon>Chordata</taxon>
        <taxon>Craniata</taxon>
        <taxon>Vertebrata</taxon>
        <taxon>Euteleostomi</taxon>
        <taxon>Archelosauria</taxon>
        <taxon>Archosauria</taxon>
        <taxon>Dinosauria</taxon>
        <taxon>Saurischia</taxon>
        <taxon>Theropoda</taxon>
        <taxon>Coelurosauria</taxon>
        <taxon>Aves</taxon>
        <taxon>Neognathae</taxon>
        <taxon>Neoaves</taxon>
        <taxon>Gruiformes</taxon>
        <taxon>Gruidae</taxon>
        <taxon>Grus</taxon>
    </lineage>
</organism>
<keyword evidence="3" id="KW-1185">Reference proteome</keyword>
<evidence type="ECO:0000313" key="3">
    <source>
        <dbReference type="Proteomes" id="UP001623348"/>
    </source>
</evidence>
<dbReference type="EMBL" id="BAAFJT010000008">
    <property type="protein sequence ID" value="GAB0192806.1"/>
    <property type="molecule type" value="Genomic_DNA"/>
</dbReference>
<protein>
    <submittedName>
        <fullName evidence="2">Uncharacterized protein</fullName>
    </submittedName>
</protein>
<sequence length="152" mass="16441">MCTVSQHERRRLSSLHSCHGAARQPRGAPQQALATLPAPCACHVCSSLVEVDQRRIPSHTVFSRAGGPVPHQQPGAPHGSPMTQSCVNYTLQQVTRCTLVVKERRVPQAVPRGDAFPTLLMGDSSNLAIDRSPTPTISASWMLYEEEAAGLH</sequence>
<dbReference type="Proteomes" id="UP001623348">
    <property type="component" value="Unassembled WGS sequence"/>
</dbReference>
<proteinExistence type="predicted"/>
<evidence type="ECO:0000313" key="2">
    <source>
        <dbReference type="EMBL" id="GAB0192806.1"/>
    </source>
</evidence>